<dbReference type="PANTHER" id="PTHR43606:SF2">
    <property type="entry name" value="ALKALINE PHOSPHATASE FAMILY PROTEIN (AFU_ORTHOLOGUE AFUA_5G03860)"/>
    <property type="match status" value="1"/>
</dbReference>
<dbReference type="Gene3D" id="3.60.21.70">
    <property type="entry name" value="PhoD-like phosphatase"/>
    <property type="match status" value="1"/>
</dbReference>
<accession>A0AAP5I6M2</accession>
<evidence type="ECO:0000259" key="3">
    <source>
        <dbReference type="Pfam" id="PF09423"/>
    </source>
</evidence>
<dbReference type="InterPro" id="IPR029052">
    <property type="entry name" value="Metallo-depent_PP-like"/>
</dbReference>
<dbReference type="SUPFAM" id="SSF49363">
    <property type="entry name" value="Purple acid phosphatase, N-terminal domain"/>
    <property type="match status" value="1"/>
</dbReference>
<evidence type="ECO:0000256" key="2">
    <source>
        <dbReference type="SAM" id="SignalP"/>
    </source>
</evidence>
<keyword evidence="1 2" id="KW-0732">Signal</keyword>
<sequence length="576" mass="63926">MFFFNLLKFPYLPALLTAFLLIFSSKTQAAVVFSGVAAGDATNTSAIIWTRTADSVSQKGTISNLTVQVSLDPTFHKIVSSLKGVTRPDHDYTLKLDIKNLKSGTQYYYRFLTGDGKLSPVGTFKTAPAKTQKAAVRFGFSGDADSQWRPYPSTQDFNKLNLDYFVFLGDTIYETKSAISEACADPDSNPKQALADYYRKYREQLEPLTAEGFSSLQRLFASGGNYTLIDNHELGNKRFINGGAPASKDADASNPANDVNTTGTFINKTDGFKLLLKAYNDYQPIREKTISASGDPRTDKTQQLYFAQQWGANSIFINLDDRSYRDIRLKTTMGADDTGVRANNPKRTMLGKTQLSWFKQTLLNAQQNHVPWKIIAISSPIDETGDDGGKSWIGGYRIERNEILKFIAENKIDHVVFLSTDDHQNRINELTYFTEPNNPKTRALVPGAFTIVAGPIGASGPDKVTNHNFNFIKLFTDVLVSQQNAKGINPFGLDPKLPGLQNVFREGDPQANTLRQPVDFYTPDTFNYVTLDISADGKTLSVNTYGINSYAPNTFPEPNKVGSVRRILGFQITIHS</sequence>
<dbReference type="Pfam" id="PF09423">
    <property type="entry name" value="PhoD"/>
    <property type="match status" value="1"/>
</dbReference>
<proteinExistence type="predicted"/>
<evidence type="ECO:0000259" key="4">
    <source>
        <dbReference type="Pfam" id="PF16655"/>
    </source>
</evidence>
<dbReference type="SUPFAM" id="SSF56300">
    <property type="entry name" value="Metallo-dependent phosphatases"/>
    <property type="match status" value="1"/>
</dbReference>
<evidence type="ECO:0000313" key="5">
    <source>
        <dbReference type="EMBL" id="MDR9895690.1"/>
    </source>
</evidence>
<feature type="domain" description="Phospholipase D N-terminal" evidence="4">
    <location>
        <begin position="35"/>
        <end position="126"/>
    </location>
</feature>
<comment type="caution">
    <text evidence="5">The sequence shown here is derived from an EMBL/GenBank/DDBJ whole genome shotgun (WGS) entry which is preliminary data.</text>
</comment>
<feature type="signal peptide" evidence="2">
    <location>
        <begin position="1"/>
        <end position="29"/>
    </location>
</feature>
<gene>
    <name evidence="5" type="ORF">G7B40_014090</name>
</gene>
<feature type="chain" id="PRO_5042896835" evidence="2">
    <location>
        <begin position="30"/>
        <end position="576"/>
    </location>
</feature>
<keyword evidence="6" id="KW-1185">Reference proteome</keyword>
<dbReference type="GO" id="GO:0003993">
    <property type="term" value="F:acid phosphatase activity"/>
    <property type="evidence" value="ECO:0007669"/>
    <property type="project" value="InterPro"/>
</dbReference>
<organism evidence="5 6">
    <name type="scientific">Aetokthonos hydrillicola Thurmond2011</name>
    <dbReference type="NCBI Taxonomy" id="2712845"/>
    <lineage>
        <taxon>Bacteria</taxon>
        <taxon>Bacillati</taxon>
        <taxon>Cyanobacteriota</taxon>
        <taxon>Cyanophyceae</taxon>
        <taxon>Nostocales</taxon>
        <taxon>Hapalosiphonaceae</taxon>
        <taxon>Aetokthonos</taxon>
    </lineage>
</organism>
<dbReference type="Gene3D" id="2.60.40.380">
    <property type="entry name" value="Purple acid phosphatase-like, N-terminal"/>
    <property type="match status" value="1"/>
</dbReference>
<dbReference type="EMBL" id="JAALHA020000005">
    <property type="protein sequence ID" value="MDR9895690.1"/>
    <property type="molecule type" value="Genomic_DNA"/>
</dbReference>
<dbReference type="GO" id="GO:0046872">
    <property type="term" value="F:metal ion binding"/>
    <property type="evidence" value="ECO:0007669"/>
    <property type="project" value="InterPro"/>
</dbReference>
<dbReference type="Pfam" id="PF16655">
    <property type="entry name" value="PhoD_N"/>
    <property type="match status" value="1"/>
</dbReference>
<evidence type="ECO:0000256" key="1">
    <source>
        <dbReference type="ARBA" id="ARBA00022729"/>
    </source>
</evidence>
<dbReference type="PANTHER" id="PTHR43606">
    <property type="entry name" value="PHOSPHATASE, PUTATIVE (AFU_ORTHOLOGUE AFUA_6G08710)-RELATED"/>
    <property type="match status" value="1"/>
</dbReference>
<feature type="domain" description="PhoD-like phosphatase metallophosphatase" evidence="3">
    <location>
        <begin position="157"/>
        <end position="466"/>
    </location>
</feature>
<dbReference type="InterPro" id="IPR008963">
    <property type="entry name" value="Purple_acid_Pase-like_N"/>
</dbReference>
<dbReference type="InterPro" id="IPR018946">
    <property type="entry name" value="PhoD-like_MPP"/>
</dbReference>
<dbReference type="InterPro" id="IPR032093">
    <property type="entry name" value="PhoD_N"/>
</dbReference>
<evidence type="ECO:0000313" key="6">
    <source>
        <dbReference type="Proteomes" id="UP000667802"/>
    </source>
</evidence>
<reference evidence="6" key="1">
    <citation type="journal article" date="2021" name="Science">
        <title>Hunting the eagle killer: A cyanobacterial neurotoxin causes vacuolar myelinopathy.</title>
        <authorList>
            <person name="Breinlinger S."/>
            <person name="Phillips T.J."/>
            <person name="Haram B.N."/>
            <person name="Mares J."/>
            <person name="Martinez Yerena J.A."/>
            <person name="Hrouzek P."/>
            <person name="Sobotka R."/>
            <person name="Henderson W.M."/>
            <person name="Schmieder P."/>
            <person name="Williams S.M."/>
            <person name="Lauderdale J.D."/>
            <person name="Wilde H.D."/>
            <person name="Gerrin W."/>
            <person name="Kust A."/>
            <person name="Washington J.W."/>
            <person name="Wagner C."/>
            <person name="Geier B."/>
            <person name="Liebeke M."/>
            <person name="Enke H."/>
            <person name="Niedermeyer T.H.J."/>
            <person name="Wilde S.B."/>
        </authorList>
    </citation>
    <scope>NUCLEOTIDE SEQUENCE [LARGE SCALE GENOMIC DNA]</scope>
    <source>
        <strain evidence="6">Thurmond2011</strain>
    </source>
</reference>
<protein>
    <submittedName>
        <fullName evidence="5">Alkaline phosphatase D family protein</fullName>
    </submittedName>
</protein>
<name>A0AAP5I6M2_9CYAN</name>
<dbReference type="InterPro" id="IPR038607">
    <property type="entry name" value="PhoD-like_sf"/>
</dbReference>
<dbReference type="Proteomes" id="UP000667802">
    <property type="component" value="Unassembled WGS sequence"/>
</dbReference>
<dbReference type="InterPro" id="IPR052900">
    <property type="entry name" value="Phospholipid_Metab_Enz"/>
</dbReference>
<dbReference type="AlphaFoldDB" id="A0AAP5I6M2"/>
<dbReference type="RefSeq" id="WP_208342192.1">
    <property type="nucleotide sequence ID" value="NZ_CAWQFN010000103.1"/>
</dbReference>